<gene>
    <name evidence="10" type="primary">aaeA_2</name>
    <name evidence="10" type="ORF">R70211_03421</name>
</gene>
<dbReference type="Pfam" id="PF25917">
    <property type="entry name" value="BSH_RND"/>
    <property type="match status" value="1"/>
</dbReference>
<evidence type="ECO:0000313" key="11">
    <source>
        <dbReference type="Proteomes" id="UP000675121"/>
    </source>
</evidence>
<feature type="transmembrane region" description="Helical" evidence="7">
    <location>
        <begin position="12"/>
        <end position="34"/>
    </location>
</feature>
<dbReference type="SUPFAM" id="SSF111369">
    <property type="entry name" value="HlyD-like secretion proteins"/>
    <property type="match status" value="1"/>
</dbReference>
<feature type="region of interest" description="Disordered" evidence="6">
    <location>
        <begin position="287"/>
        <end position="345"/>
    </location>
</feature>
<protein>
    <submittedName>
        <fullName evidence="10">p-hydroxybenzoic acid efflux pump subunit AaeA</fullName>
    </submittedName>
</protein>
<dbReference type="InterPro" id="IPR006143">
    <property type="entry name" value="RND_pump_MFP"/>
</dbReference>
<evidence type="ECO:0000256" key="7">
    <source>
        <dbReference type="SAM" id="Phobius"/>
    </source>
</evidence>
<keyword evidence="4 7" id="KW-0472">Membrane</keyword>
<keyword evidence="5" id="KW-0175">Coiled coil</keyword>
<keyword evidence="11" id="KW-1185">Reference proteome</keyword>
<dbReference type="EMBL" id="CAJNAS010000009">
    <property type="protein sequence ID" value="CAE6903204.1"/>
    <property type="molecule type" value="Genomic_DNA"/>
</dbReference>
<comment type="caution">
    <text evidence="10">The sequence shown here is derived from an EMBL/GenBank/DDBJ whole genome shotgun (WGS) entry which is preliminary data.</text>
</comment>
<proteinExistence type="inferred from homology"/>
<evidence type="ECO:0000256" key="4">
    <source>
        <dbReference type="ARBA" id="ARBA00023136"/>
    </source>
</evidence>
<evidence type="ECO:0000256" key="3">
    <source>
        <dbReference type="ARBA" id="ARBA00022989"/>
    </source>
</evidence>
<feature type="coiled-coil region" evidence="5">
    <location>
        <begin position="87"/>
        <end position="150"/>
    </location>
</feature>
<reference evidence="10" key="1">
    <citation type="submission" date="2021-02" db="EMBL/GenBank/DDBJ databases">
        <authorList>
            <person name="Vanwijnsberghe S."/>
        </authorList>
    </citation>
    <scope>NUCLEOTIDE SEQUENCE</scope>
    <source>
        <strain evidence="10">R-70211</strain>
    </source>
</reference>
<dbReference type="AlphaFoldDB" id="A0A9N8R127"/>
<feature type="domain" description="p-hydroxybenzoic acid efflux pump subunit AaeA-like beta-barrel" evidence="9">
    <location>
        <begin position="189"/>
        <end position="285"/>
    </location>
</feature>
<dbReference type="Gene3D" id="2.40.30.170">
    <property type="match status" value="1"/>
</dbReference>
<name>A0A9N8R127_9BURK</name>
<feature type="compositionally biased region" description="Low complexity" evidence="6">
    <location>
        <begin position="298"/>
        <end position="345"/>
    </location>
</feature>
<feature type="domain" description="Multidrug resistance protein MdtA-like barrel-sandwich hybrid" evidence="8">
    <location>
        <begin position="47"/>
        <end position="185"/>
    </location>
</feature>
<dbReference type="InterPro" id="IPR058625">
    <property type="entry name" value="MdtA-like_BSH"/>
</dbReference>
<comment type="similarity">
    <text evidence="1">Belongs to the membrane fusion protein (MFP) (TC 8.A.1) family.</text>
</comment>
<evidence type="ECO:0000313" key="10">
    <source>
        <dbReference type="EMBL" id="CAE6903204.1"/>
    </source>
</evidence>
<dbReference type="Pfam" id="PF25963">
    <property type="entry name" value="Beta-barrel_AAEA"/>
    <property type="match status" value="1"/>
</dbReference>
<accession>A0A9N8R127</accession>
<dbReference type="InterPro" id="IPR050393">
    <property type="entry name" value="MFP_Efflux_Pump"/>
</dbReference>
<dbReference type="RefSeq" id="WP_201139125.1">
    <property type="nucleotide sequence ID" value="NZ_CAJNAS010000009.1"/>
</dbReference>
<dbReference type="Proteomes" id="UP000675121">
    <property type="component" value="Unassembled WGS sequence"/>
</dbReference>
<dbReference type="PANTHER" id="PTHR30367:SF12">
    <property type="entry name" value="P-HYDROXYBENZOIC ACID EFFLUX PUMP SUBUNIT AAEA"/>
    <property type="match status" value="1"/>
</dbReference>
<dbReference type="PANTHER" id="PTHR30367">
    <property type="entry name" value="P-HYDROXYBENZOIC ACID EFFLUX PUMP SUBUNIT AAEA-RELATED"/>
    <property type="match status" value="1"/>
</dbReference>
<evidence type="ECO:0000256" key="1">
    <source>
        <dbReference type="ARBA" id="ARBA00009477"/>
    </source>
</evidence>
<evidence type="ECO:0000256" key="6">
    <source>
        <dbReference type="SAM" id="MobiDB-lite"/>
    </source>
</evidence>
<evidence type="ECO:0000259" key="8">
    <source>
        <dbReference type="Pfam" id="PF25917"/>
    </source>
</evidence>
<keyword evidence="2 7" id="KW-0812">Transmembrane</keyword>
<evidence type="ECO:0000259" key="9">
    <source>
        <dbReference type="Pfam" id="PF25963"/>
    </source>
</evidence>
<dbReference type="Gene3D" id="2.40.50.100">
    <property type="match status" value="1"/>
</dbReference>
<keyword evidence="3 7" id="KW-1133">Transmembrane helix</keyword>
<dbReference type="InterPro" id="IPR058634">
    <property type="entry name" value="AaeA-lik-b-barrel"/>
</dbReference>
<dbReference type="GO" id="GO:0022857">
    <property type="term" value="F:transmembrane transporter activity"/>
    <property type="evidence" value="ECO:0007669"/>
    <property type="project" value="InterPro"/>
</dbReference>
<dbReference type="NCBIfam" id="TIGR01730">
    <property type="entry name" value="RND_mfp"/>
    <property type="match status" value="1"/>
</dbReference>
<dbReference type="GO" id="GO:0016020">
    <property type="term" value="C:membrane"/>
    <property type="evidence" value="ECO:0007669"/>
    <property type="project" value="InterPro"/>
</dbReference>
<evidence type="ECO:0000256" key="2">
    <source>
        <dbReference type="ARBA" id="ARBA00022692"/>
    </source>
</evidence>
<evidence type="ECO:0000256" key="5">
    <source>
        <dbReference type="SAM" id="Coils"/>
    </source>
</evidence>
<organism evidence="10 11">
    <name type="scientific">Paraburkholderia domus</name>
    <dbReference type="NCBI Taxonomy" id="2793075"/>
    <lineage>
        <taxon>Bacteria</taxon>
        <taxon>Pseudomonadati</taxon>
        <taxon>Pseudomonadota</taxon>
        <taxon>Betaproteobacteria</taxon>
        <taxon>Burkholderiales</taxon>
        <taxon>Burkholderiaceae</taxon>
        <taxon>Paraburkholderia</taxon>
    </lineage>
</organism>
<sequence>MKKTWFSVSQILLTLIVVVVAAFVLWKLVAYYMFAPWTRDGHVRADVIQVAPDISGLISSVDVADNQQVKQGQVLFVIDQARYALALRQAQATAQQRRATLDQARREDARNRQLGNLVAAEVAEESRSRVETAEAALADANVAIDTAKLNLQRTTIVSPVDGYLNDRAPRTGEFVSAGRAVLSVVDMHSFRVDGYFEETKMRGIDIGQLVDIQVMGEPKVLRGHVQSIVAGIEDRDRMQGSNLLPNVNPAFSWVRLAQRIPVRVALDEVPADFRMIAGRTATVSVRDLSPTGKKHPDAGASGTVDASAASTSATSSALAPSAVPATSATSAAQPASAAVISGASQ</sequence>